<dbReference type="SMART" id="SM00382">
    <property type="entry name" value="AAA"/>
    <property type="match status" value="1"/>
</dbReference>
<gene>
    <name evidence="10" type="ORF">V6X64_09520</name>
</gene>
<dbReference type="InterPro" id="IPR036640">
    <property type="entry name" value="ABC1_TM_sf"/>
</dbReference>
<dbReference type="PROSITE" id="PS50893">
    <property type="entry name" value="ABC_TRANSPORTER_2"/>
    <property type="match status" value="1"/>
</dbReference>
<reference evidence="10 11" key="1">
    <citation type="submission" date="2024-02" db="EMBL/GenBank/DDBJ databases">
        <title>New especies of Spiribacter isolated from saline water.</title>
        <authorList>
            <person name="Leon M.J."/>
            <person name="De La Haba R."/>
            <person name="Sanchez-Porro C."/>
            <person name="Ventosa A."/>
        </authorList>
    </citation>
    <scope>NUCLEOTIDE SEQUENCE [LARGE SCALE GENOMIC DNA]</scope>
    <source>
        <strain evidence="11">ag22IC4-227</strain>
    </source>
</reference>
<keyword evidence="2 7" id="KW-0812">Transmembrane</keyword>
<feature type="transmembrane region" description="Helical" evidence="7">
    <location>
        <begin position="20"/>
        <end position="42"/>
    </location>
</feature>
<dbReference type="SUPFAM" id="SSF52540">
    <property type="entry name" value="P-loop containing nucleoside triphosphate hydrolases"/>
    <property type="match status" value="1"/>
</dbReference>
<dbReference type="Proteomes" id="UP001556653">
    <property type="component" value="Unassembled WGS sequence"/>
</dbReference>
<proteinExistence type="predicted"/>
<keyword evidence="6 7" id="KW-0472">Membrane</keyword>
<evidence type="ECO:0000256" key="6">
    <source>
        <dbReference type="ARBA" id="ARBA00023136"/>
    </source>
</evidence>
<keyword evidence="3" id="KW-0547">Nucleotide-binding</keyword>
<evidence type="ECO:0000259" key="9">
    <source>
        <dbReference type="PROSITE" id="PS50929"/>
    </source>
</evidence>
<protein>
    <submittedName>
        <fullName evidence="10">ABC transporter ATP-binding protein</fullName>
    </submittedName>
</protein>
<keyword evidence="5 7" id="KW-1133">Transmembrane helix</keyword>
<dbReference type="EMBL" id="JBAKFJ010000001">
    <property type="protein sequence ID" value="MEX0387229.1"/>
    <property type="molecule type" value="Genomic_DNA"/>
</dbReference>
<evidence type="ECO:0000256" key="7">
    <source>
        <dbReference type="SAM" id="Phobius"/>
    </source>
</evidence>
<dbReference type="InterPro" id="IPR011527">
    <property type="entry name" value="ABC1_TM_dom"/>
</dbReference>
<evidence type="ECO:0000256" key="2">
    <source>
        <dbReference type="ARBA" id="ARBA00022692"/>
    </source>
</evidence>
<evidence type="ECO:0000313" key="10">
    <source>
        <dbReference type="EMBL" id="MEX0387229.1"/>
    </source>
</evidence>
<evidence type="ECO:0000256" key="1">
    <source>
        <dbReference type="ARBA" id="ARBA00004651"/>
    </source>
</evidence>
<dbReference type="RefSeq" id="WP_367967798.1">
    <property type="nucleotide sequence ID" value="NZ_JBAKFJ010000001.1"/>
</dbReference>
<dbReference type="SUPFAM" id="SSF90123">
    <property type="entry name" value="ABC transporter transmembrane region"/>
    <property type="match status" value="1"/>
</dbReference>
<feature type="transmembrane region" description="Helical" evidence="7">
    <location>
        <begin position="289"/>
        <end position="307"/>
    </location>
</feature>
<comment type="caution">
    <text evidence="10">The sequence shown here is derived from an EMBL/GenBank/DDBJ whole genome shotgun (WGS) entry which is preliminary data.</text>
</comment>
<feature type="transmembrane region" description="Helical" evidence="7">
    <location>
        <begin position="148"/>
        <end position="169"/>
    </location>
</feature>
<feature type="transmembrane region" description="Helical" evidence="7">
    <location>
        <begin position="263"/>
        <end position="283"/>
    </location>
</feature>
<feature type="domain" description="ABC transmembrane type-1" evidence="9">
    <location>
        <begin position="18"/>
        <end position="296"/>
    </location>
</feature>
<dbReference type="GO" id="GO:0005524">
    <property type="term" value="F:ATP binding"/>
    <property type="evidence" value="ECO:0007669"/>
    <property type="project" value="UniProtKB-KW"/>
</dbReference>
<dbReference type="PROSITE" id="PS00211">
    <property type="entry name" value="ABC_TRANSPORTER_1"/>
    <property type="match status" value="1"/>
</dbReference>
<evidence type="ECO:0000256" key="4">
    <source>
        <dbReference type="ARBA" id="ARBA00022840"/>
    </source>
</evidence>
<evidence type="ECO:0000313" key="11">
    <source>
        <dbReference type="Proteomes" id="UP001556653"/>
    </source>
</evidence>
<keyword evidence="4 10" id="KW-0067">ATP-binding</keyword>
<dbReference type="PANTHER" id="PTHR24221">
    <property type="entry name" value="ATP-BINDING CASSETTE SUB-FAMILY B"/>
    <property type="match status" value="1"/>
</dbReference>
<dbReference type="PROSITE" id="PS50929">
    <property type="entry name" value="ABC_TM1F"/>
    <property type="match status" value="1"/>
</dbReference>
<dbReference type="Pfam" id="PF00005">
    <property type="entry name" value="ABC_tran"/>
    <property type="match status" value="1"/>
</dbReference>
<dbReference type="InterPro" id="IPR017871">
    <property type="entry name" value="ABC_transporter-like_CS"/>
</dbReference>
<dbReference type="Gene3D" id="1.20.1560.10">
    <property type="entry name" value="ABC transporter type 1, transmembrane domain"/>
    <property type="match status" value="1"/>
</dbReference>
<sequence>MIKKLLSLFTRHEKKRGAIVLMMAVGMAVLETAGVASVMPFLSVLGNPRIVETNPVLATAYGWGEFASVDAFLMALGVGAFALIVTSAVFRAVTLYAIQRWAWMRMHSLSERLLETYLRQPYAYFLDRHSGDMSKSILTETQQLQSQVILPSLNVVAHGTVLVAIITLLVIVDPILALGVAAVIVGAYALIYVGIRRFLGRIGQDRVRANAERFTAAGEALGGIKDVKLLGREHAYLSRFRGPSTRFAKHQAAGSVLSQVPKFLIEAIGFGGIIVLTLVLMAANGGVSGGGLGGVLPVLGLYAFAGYRMLPAAQQVYQGIAQLRFGAAAVDTVYDDLHRRASLAEIHKTAPAPMQPERDIALAQVTYHYPRASQSALADINLSIPVGSSVGLVGSTGAGKTTLVDVILGLLRPTDGAITVDGEPVTDENLRAWQAALGYVPQDIFLTDATVTENIAFGIDPERIDAEQVERCARMAQVHDFVTNEMPRGYDTIVGERGVRLSGGQRQRIGIARALYHDPDILVFDEATSALDNVTERAVMEAIDALHHQKTIILIAHRLSTVAGCDQVVLLENGLVEARGSYERLRKDSERFRRMAMS</sequence>
<dbReference type="InterPro" id="IPR027417">
    <property type="entry name" value="P-loop_NTPase"/>
</dbReference>
<dbReference type="PANTHER" id="PTHR24221:SF654">
    <property type="entry name" value="ATP-BINDING CASSETTE SUB-FAMILY B MEMBER 6"/>
    <property type="match status" value="1"/>
</dbReference>
<feature type="transmembrane region" description="Helical" evidence="7">
    <location>
        <begin position="175"/>
        <end position="195"/>
    </location>
</feature>
<evidence type="ECO:0000256" key="5">
    <source>
        <dbReference type="ARBA" id="ARBA00022989"/>
    </source>
</evidence>
<dbReference type="InterPro" id="IPR003593">
    <property type="entry name" value="AAA+_ATPase"/>
</dbReference>
<dbReference type="Pfam" id="PF00664">
    <property type="entry name" value="ABC_membrane"/>
    <property type="match status" value="1"/>
</dbReference>
<dbReference type="InterPro" id="IPR003439">
    <property type="entry name" value="ABC_transporter-like_ATP-bd"/>
</dbReference>
<accession>A0ABV3SDW6</accession>
<keyword evidence="11" id="KW-1185">Reference proteome</keyword>
<name>A0ABV3SDW6_9GAMM</name>
<feature type="transmembrane region" description="Helical" evidence="7">
    <location>
        <begin position="71"/>
        <end position="98"/>
    </location>
</feature>
<evidence type="ECO:0000256" key="3">
    <source>
        <dbReference type="ARBA" id="ARBA00022741"/>
    </source>
</evidence>
<comment type="subcellular location">
    <subcellularLocation>
        <location evidence="1">Cell membrane</location>
        <topology evidence="1">Multi-pass membrane protein</topology>
    </subcellularLocation>
</comment>
<organism evidence="10 11">
    <name type="scientific">Spiribacter onubensis</name>
    <dbReference type="NCBI Taxonomy" id="3122420"/>
    <lineage>
        <taxon>Bacteria</taxon>
        <taxon>Pseudomonadati</taxon>
        <taxon>Pseudomonadota</taxon>
        <taxon>Gammaproteobacteria</taxon>
        <taxon>Chromatiales</taxon>
        <taxon>Ectothiorhodospiraceae</taxon>
        <taxon>Spiribacter</taxon>
    </lineage>
</organism>
<dbReference type="Gene3D" id="3.40.50.300">
    <property type="entry name" value="P-loop containing nucleotide triphosphate hydrolases"/>
    <property type="match status" value="1"/>
</dbReference>
<dbReference type="InterPro" id="IPR039421">
    <property type="entry name" value="Type_1_exporter"/>
</dbReference>
<feature type="domain" description="ABC transporter" evidence="8">
    <location>
        <begin position="360"/>
        <end position="598"/>
    </location>
</feature>
<evidence type="ECO:0000259" key="8">
    <source>
        <dbReference type="PROSITE" id="PS50893"/>
    </source>
</evidence>